<dbReference type="EMBL" id="MLGG01000002">
    <property type="protein sequence ID" value="KAK1466992.1"/>
    <property type="molecule type" value="Genomic_DNA"/>
</dbReference>
<dbReference type="AlphaFoldDB" id="A0AAI9V1I2"/>
<sequence length="106" mass="11675">MSLAGERLTACKGTTTRHFLVDGRRGTVVCERRRTSWQDSTSPHFWLCGASSGRIKWDDGRPGPSWVPATWVLTSGGWQNFDSGSSQSSVIGKDSRRTMGEARKEG</sequence>
<organism evidence="2 3">
    <name type="scientific">Colletotrichum melonis</name>
    <dbReference type="NCBI Taxonomy" id="1209925"/>
    <lineage>
        <taxon>Eukaryota</taxon>
        <taxon>Fungi</taxon>
        <taxon>Dikarya</taxon>
        <taxon>Ascomycota</taxon>
        <taxon>Pezizomycotina</taxon>
        <taxon>Sordariomycetes</taxon>
        <taxon>Hypocreomycetidae</taxon>
        <taxon>Glomerellales</taxon>
        <taxon>Glomerellaceae</taxon>
        <taxon>Colletotrichum</taxon>
        <taxon>Colletotrichum acutatum species complex</taxon>
    </lineage>
</organism>
<evidence type="ECO:0000256" key="1">
    <source>
        <dbReference type="SAM" id="MobiDB-lite"/>
    </source>
</evidence>
<keyword evidence="3" id="KW-1185">Reference proteome</keyword>
<protein>
    <submittedName>
        <fullName evidence="2">Uncharacterized protein</fullName>
    </submittedName>
</protein>
<name>A0AAI9V1I2_9PEZI</name>
<feature type="region of interest" description="Disordered" evidence="1">
    <location>
        <begin position="81"/>
        <end position="106"/>
    </location>
</feature>
<feature type="compositionally biased region" description="Polar residues" evidence="1">
    <location>
        <begin position="81"/>
        <end position="90"/>
    </location>
</feature>
<gene>
    <name evidence="2" type="ORF">CMEL01_10985</name>
</gene>
<dbReference type="Proteomes" id="UP001239795">
    <property type="component" value="Unassembled WGS sequence"/>
</dbReference>
<proteinExistence type="predicted"/>
<reference evidence="2 3" key="1">
    <citation type="submission" date="2016-10" db="EMBL/GenBank/DDBJ databases">
        <title>The genome sequence of Colletotrichum fioriniae PJ7.</title>
        <authorList>
            <person name="Baroncelli R."/>
        </authorList>
    </citation>
    <scope>NUCLEOTIDE SEQUENCE [LARGE SCALE GENOMIC DNA]</scope>
    <source>
        <strain evidence="2">Col 31</strain>
    </source>
</reference>
<evidence type="ECO:0000313" key="3">
    <source>
        <dbReference type="Proteomes" id="UP001239795"/>
    </source>
</evidence>
<feature type="compositionally biased region" description="Basic and acidic residues" evidence="1">
    <location>
        <begin position="93"/>
        <end position="106"/>
    </location>
</feature>
<accession>A0AAI9V1I2</accession>
<comment type="caution">
    <text evidence="2">The sequence shown here is derived from an EMBL/GenBank/DDBJ whole genome shotgun (WGS) entry which is preliminary data.</text>
</comment>
<evidence type="ECO:0000313" key="2">
    <source>
        <dbReference type="EMBL" id="KAK1466992.1"/>
    </source>
</evidence>